<gene>
    <name evidence="1" type="ORF">JZ751_004802</name>
</gene>
<dbReference type="AlphaFoldDB" id="A0A8T2P3U6"/>
<reference evidence="1" key="1">
    <citation type="thesis" date="2021" institute="BYU ScholarsArchive" country="Provo, UT, USA">
        <title>Applications of and Algorithms for Genome Assembly and Genomic Analyses with an Emphasis on Marine Teleosts.</title>
        <authorList>
            <person name="Pickett B.D."/>
        </authorList>
    </citation>
    <scope>NUCLEOTIDE SEQUENCE</scope>
    <source>
        <strain evidence="1">HI-2016</strain>
    </source>
</reference>
<protein>
    <submittedName>
        <fullName evidence="1">Uncharacterized protein</fullName>
    </submittedName>
</protein>
<proteinExistence type="predicted"/>
<evidence type="ECO:0000313" key="1">
    <source>
        <dbReference type="EMBL" id="KAG9347235.1"/>
    </source>
</evidence>
<accession>A0A8T2P3U6</accession>
<dbReference type="Proteomes" id="UP000824540">
    <property type="component" value="Unassembled WGS sequence"/>
</dbReference>
<dbReference type="EMBL" id="JAFBMS010000013">
    <property type="protein sequence ID" value="KAG9347235.1"/>
    <property type="molecule type" value="Genomic_DNA"/>
</dbReference>
<name>A0A8T2P3U6_9TELE</name>
<sequence>MPKAALSQSSESDVLCVALKSFTRADLLQREREKDQRGNTVGVRERFASVQSPSVYLSIHLYIVTNRLCACFNFSAI</sequence>
<comment type="caution">
    <text evidence="1">The sequence shown here is derived from an EMBL/GenBank/DDBJ whole genome shotgun (WGS) entry which is preliminary data.</text>
</comment>
<organism evidence="1 2">
    <name type="scientific">Albula glossodonta</name>
    <name type="common">roundjaw bonefish</name>
    <dbReference type="NCBI Taxonomy" id="121402"/>
    <lineage>
        <taxon>Eukaryota</taxon>
        <taxon>Metazoa</taxon>
        <taxon>Chordata</taxon>
        <taxon>Craniata</taxon>
        <taxon>Vertebrata</taxon>
        <taxon>Euteleostomi</taxon>
        <taxon>Actinopterygii</taxon>
        <taxon>Neopterygii</taxon>
        <taxon>Teleostei</taxon>
        <taxon>Albuliformes</taxon>
        <taxon>Albulidae</taxon>
        <taxon>Albula</taxon>
    </lineage>
</organism>
<evidence type="ECO:0000313" key="2">
    <source>
        <dbReference type="Proteomes" id="UP000824540"/>
    </source>
</evidence>
<keyword evidence="2" id="KW-1185">Reference proteome</keyword>